<feature type="signal peptide" evidence="1">
    <location>
        <begin position="1"/>
        <end position="26"/>
    </location>
</feature>
<dbReference type="EMBL" id="FUWZ01000004">
    <property type="protein sequence ID" value="SKA35861.1"/>
    <property type="molecule type" value="Genomic_DNA"/>
</dbReference>
<dbReference type="AlphaFoldDB" id="A0A1T4T6J7"/>
<evidence type="ECO:0008006" key="4">
    <source>
        <dbReference type="Google" id="ProtNLM"/>
    </source>
</evidence>
<accession>A0A1T4T6J7</accession>
<name>A0A1T4T6J7_9BACT</name>
<gene>
    <name evidence="2" type="ORF">SAMN04488128_10418</name>
</gene>
<organism evidence="2 3">
    <name type="scientific">Chitinophaga eiseniae</name>
    <dbReference type="NCBI Taxonomy" id="634771"/>
    <lineage>
        <taxon>Bacteria</taxon>
        <taxon>Pseudomonadati</taxon>
        <taxon>Bacteroidota</taxon>
        <taxon>Chitinophagia</taxon>
        <taxon>Chitinophagales</taxon>
        <taxon>Chitinophagaceae</taxon>
        <taxon>Chitinophaga</taxon>
    </lineage>
</organism>
<evidence type="ECO:0000313" key="3">
    <source>
        <dbReference type="Proteomes" id="UP000190367"/>
    </source>
</evidence>
<keyword evidence="3" id="KW-1185">Reference proteome</keyword>
<evidence type="ECO:0000256" key="1">
    <source>
        <dbReference type="SAM" id="SignalP"/>
    </source>
</evidence>
<proteinExistence type="predicted"/>
<reference evidence="3" key="1">
    <citation type="submission" date="2017-02" db="EMBL/GenBank/DDBJ databases">
        <authorList>
            <person name="Varghese N."/>
            <person name="Submissions S."/>
        </authorList>
    </citation>
    <scope>NUCLEOTIDE SEQUENCE [LARGE SCALE GENOMIC DNA]</scope>
    <source>
        <strain evidence="3">DSM 22224</strain>
    </source>
</reference>
<evidence type="ECO:0000313" key="2">
    <source>
        <dbReference type="EMBL" id="SKA35861.1"/>
    </source>
</evidence>
<protein>
    <recommendedName>
        <fullName evidence="4">Outer membrane protein beta-barrel domain-containing protein</fullName>
    </recommendedName>
</protein>
<feature type="chain" id="PRO_5013363945" description="Outer membrane protein beta-barrel domain-containing protein" evidence="1">
    <location>
        <begin position="27"/>
        <end position="391"/>
    </location>
</feature>
<dbReference type="Proteomes" id="UP000190367">
    <property type="component" value="Unassembled WGS sequence"/>
</dbReference>
<sequence>MQSVLTRKRQWILLLLYCWASLQATAQTVPHVAKNVIIDDTCVRFDDLLEDIQEQTGFLFSIDTRRFPPGATIRLQRGRYKVQKLLQLLHHKAGMDFQTVGNHIVVTDNPKTSRRPSPRSIRQQPPVIIPLEKIQTAVLPAMSSPELSLPRIPAHYPVPQKQHLPDTILIRADTAITGRGNHGSPPAPAATNKRNIPLPPMGGLYFGAGWNIDDFSFINLFAAAGYKRLHLTAAVALKQEVAMVRLGAGTQVPLSDNTDLSASILLSRLSRSFTTPDTIKNTKVAVTGNWIQTNATIVRRLTSRLSIQAGITFNMLFRRYYENDKMTAPMLEKEAFIHTYGLVAPLLNLHDSYHPQRATSTAIWIGIQAGIIYRIDFKRKKTRLNCPMHHL</sequence>
<keyword evidence="1" id="KW-0732">Signal</keyword>
<dbReference type="STRING" id="634771.SAMN04488128_10418"/>